<name>A0A1E7F7R6_9STRA</name>
<dbReference type="OrthoDB" id="1902587at2759"/>
<dbReference type="GO" id="GO:0003755">
    <property type="term" value="F:peptidyl-prolyl cis-trans isomerase activity"/>
    <property type="evidence" value="ECO:0007669"/>
    <property type="project" value="UniProtKB-KW"/>
</dbReference>
<evidence type="ECO:0000256" key="3">
    <source>
        <dbReference type="ARBA" id="ARBA00023110"/>
    </source>
</evidence>
<feature type="signal peptide" evidence="6">
    <location>
        <begin position="1"/>
        <end position="21"/>
    </location>
</feature>
<dbReference type="EC" id="5.2.1.8" evidence="2 5"/>
<dbReference type="PANTHER" id="PTHR45779:SF7">
    <property type="entry name" value="PEPTIDYLPROLYL ISOMERASE"/>
    <property type="match status" value="1"/>
</dbReference>
<dbReference type="InterPro" id="IPR044609">
    <property type="entry name" value="FKBP2/11"/>
</dbReference>
<gene>
    <name evidence="8" type="ORF">FRACYDRAFT_242388</name>
</gene>
<dbReference type="Pfam" id="PF00254">
    <property type="entry name" value="FKBP_C"/>
    <property type="match status" value="1"/>
</dbReference>
<evidence type="ECO:0000256" key="2">
    <source>
        <dbReference type="ARBA" id="ARBA00013194"/>
    </source>
</evidence>
<dbReference type="GO" id="GO:0005783">
    <property type="term" value="C:endoplasmic reticulum"/>
    <property type="evidence" value="ECO:0007669"/>
    <property type="project" value="TreeGrafter"/>
</dbReference>
<feature type="chain" id="PRO_5009192776" description="peptidylprolyl isomerase" evidence="6">
    <location>
        <begin position="22"/>
        <end position="148"/>
    </location>
</feature>
<protein>
    <recommendedName>
        <fullName evidence="2 5">peptidylprolyl isomerase</fullName>
        <ecNumber evidence="2 5">5.2.1.8</ecNumber>
    </recommendedName>
</protein>
<dbReference type="InterPro" id="IPR046357">
    <property type="entry name" value="PPIase_dom_sf"/>
</dbReference>
<evidence type="ECO:0000256" key="5">
    <source>
        <dbReference type="PROSITE-ProRule" id="PRU00277"/>
    </source>
</evidence>
<dbReference type="PROSITE" id="PS50059">
    <property type="entry name" value="FKBP_PPIASE"/>
    <property type="match status" value="1"/>
</dbReference>
<keyword evidence="4 5" id="KW-0413">Isomerase</keyword>
<proteinExistence type="predicted"/>
<evidence type="ECO:0000256" key="6">
    <source>
        <dbReference type="SAM" id="SignalP"/>
    </source>
</evidence>
<dbReference type="InterPro" id="IPR001179">
    <property type="entry name" value="PPIase_FKBP_dom"/>
</dbReference>
<dbReference type="SUPFAM" id="SSF54534">
    <property type="entry name" value="FKBP-like"/>
    <property type="match status" value="1"/>
</dbReference>
<evidence type="ECO:0000256" key="1">
    <source>
        <dbReference type="ARBA" id="ARBA00000971"/>
    </source>
</evidence>
<dbReference type="AlphaFoldDB" id="A0A1E7F7R6"/>
<keyword evidence="6" id="KW-0732">Signal</keyword>
<keyword evidence="3 5" id="KW-0697">Rotamase</keyword>
<sequence length="148" mass="15845">MLTIFLFCAILVSLSAPVVQGMSIVKVDVISKGSGPPVTRDDRYSSMVTLYIEDDNGEKTPSGWSTRKEDGAAVDQPFEFQPGVGLIQGWTDGVLQMNIGERAYLHVPSALGYGSNPMGSQGGAFYIPANSNLLFDIEILGIVGETEL</sequence>
<feature type="domain" description="PPIase FKBP-type" evidence="7">
    <location>
        <begin position="41"/>
        <end position="143"/>
    </location>
</feature>
<accession>A0A1E7F7R6</accession>
<organism evidence="8 9">
    <name type="scientific">Fragilariopsis cylindrus CCMP1102</name>
    <dbReference type="NCBI Taxonomy" id="635003"/>
    <lineage>
        <taxon>Eukaryota</taxon>
        <taxon>Sar</taxon>
        <taxon>Stramenopiles</taxon>
        <taxon>Ochrophyta</taxon>
        <taxon>Bacillariophyta</taxon>
        <taxon>Bacillariophyceae</taxon>
        <taxon>Bacillariophycidae</taxon>
        <taxon>Bacillariales</taxon>
        <taxon>Bacillariaceae</taxon>
        <taxon>Fragilariopsis</taxon>
    </lineage>
</organism>
<dbReference type="KEGG" id="fcy:FRACYDRAFT_242388"/>
<comment type="catalytic activity">
    <reaction evidence="1 5">
        <text>[protein]-peptidylproline (omega=180) = [protein]-peptidylproline (omega=0)</text>
        <dbReference type="Rhea" id="RHEA:16237"/>
        <dbReference type="Rhea" id="RHEA-COMP:10747"/>
        <dbReference type="Rhea" id="RHEA-COMP:10748"/>
        <dbReference type="ChEBI" id="CHEBI:83833"/>
        <dbReference type="ChEBI" id="CHEBI:83834"/>
        <dbReference type="EC" id="5.2.1.8"/>
    </reaction>
</comment>
<evidence type="ECO:0000313" key="8">
    <source>
        <dbReference type="EMBL" id="OEU14035.1"/>
    </source>
</evidence>
<dbReference type="InParanoid" id="A0A1E7F7R6"/>
<evidence type="ECO:0000259" key="7">
    <source>
        <dbReference type="PROSITE" id="PS50059"/>
    </source>
</evidence>
<reference evidence="8 9" key="1">
    <citation type="submission" date="2016-09" db="EMBL/GenBank/DDBJ databases">
        <title>Extensive genetic diversity and differential bi-allelic expression allows diatom success in the polar Southern Ocean.</title>
        <authorList>
            <consortium name="DOE Joint Genome Institute"/>
            <person name="Mock T."/>
            <person name="Otillar R.P."/>
            <person name="Strauss J."/>
            <person name="Dupont C."/>
            <person name="Frickenhaus S."/>
            <person name="Maumus F."/>
            <person name="Mcmullan M."/>
            <person name="Sanges R."/>
            <person name="Schmutz J."/>
            <person name="Toseland A."/>
            <person name="Valas R."/>
            <person name="Veluchamy A."/>
            <person name="Ward B.J."/>
            <person name="Allen A."/>
            <person name="Barry K."/>
            <person name="Falciatore A."/>
            <person name="Ferrante M."/>
            <person name="Fortunato A.E."/>
            <person name="Gloeckner G."/>
            <person name="Gruber A."/>
            <person name="Hipkin R."/>
            <person name="Janech M."/>
            <person name="Kroth P."/>
            <person name="Leese F."/>
            <person name="Lindquist E."/>
            <person name="Lyon B.R."/>
            <person name="Martin J."/>
            <person name="Mayer C."/>
            <person name="Parker M."/>
            <person name="Quesneville H."/>
            <person name="Raymond J."/>
            <person name="Uhlig C."/>
            <person name="Valentin K.U."/>
            <person name="Worden A.Z."/>
            <person name="Armbrust E.V."/>
            <person name="Bowler C."/>
            <person name="Green B."/>
            <person name="Moulton V."/>
            <person name="Van Oosterhout C."/>
            <person name="Grigoriev I."/>
        </authorList>
    </citation>
    <scope>NUCLEOTIDE SEQUENCE [LARGE SCALE GENOMIC DNA]</scope>
    <source>
        <strain evidence="8 9">CCMP1102</strain>
    </source>
</reference>
<keyword evidence="9" id="KW-1185">Reference proteome</keyword>
<evidence type="ECO:0000313" key="9">
    <source>
        <dbReference type="Proteomes" id="UP000095751"/>
    </source>
</evidence>
<dbReference type="EMBL" id="KV784361">
    <property type="protein sequence ID" value="OEU14035.1"/>
    <property type="molecule type" value="Genomic_DNA"/>
</dbReference>
<evidence type="ECO:0000256" key="4">
    <source>
        <dbReference type="ARBA" id="ARBA00023235"/>
    </source>
</evidence>
<dbReference type="Proteomes" id="UP000095751">
    <property type="component" value="Unassembled WGS sequence"/>
</dbReference>
<dbReference type="PANTHER" id="PTHR45779">
    <property type="entry name" value="PEPTIDYLPROLYL ISOMERASE"/>
    <property type="match status" value="1"/>
</dbReference>
<dbReference type="Gene3D" id="3.10.50.40">
    <property type="match status" value="1"/>
</dbReference>